<dbReference type="SMR" id="Q72FQ0"/>
<dbReference type="STRING" id="882.DVU_0163"/>
<keyword evidence="2" id="KW-1185">Reference proteome</keyword>
<protein>
    <submittedName>
        <fullName evidence="1">Lipoprotein, putative</fullName>
    </submittedName>
</protein>
<dbReference type="InterPro" id="IPR018588">
    <property type="entry name" value="Dihaem_cytochrome-c"/>
</dbReference>
<dbReference type="EMBL" id="AE017285">
    <property type="protein sequence ID" value="AAS94647.1"/>
    <property type="molecule type" value="Genomic_DNA"/>
</dbReference>
<reference evidence="1 2" key="1">
    <citation type="journal article" date="2004" name="Nat. Biotechnol.">
        <title>The genome sequence of the anaerobic, sulfate-reducing bacterium Desulfovibrio vulgaris Hildenborough.</title>
        <authorList>
            <person name="Heidelberg J.F."/>
            <person name="Seshadri R."/>
            <person name="Haveman S.A."/>
            <person name="Hemme C.L."/>
            <person name="Paulsen I.T."/>
            <person name="Kolonay J.F."/>
            <person name="Eisen J.A."/>
            <person name="Ward N."/>
            <person name="Methe B."/>
            <person name="Brinkac L.M."/>
            <person name="Daugherty S.C."/>
            <person name="Deboy R.T."/>
            <person name="Dodson R.J."/>
            <person name="Durkin A.S."/>
            <person name="Madupu R."/>
            <person name="Nelson W.C."/>
            <person name="Sullivan S.A."/>
            <person name="Fouts D."/>
            <person name="Haft D.H."/>
            <person name="Selengut J."/>
            <person name="Peterson J.D."/>
            <person name="Davidsen T.M."/>
            <person name="Zafar N."/>
            <person name="Zhou L."/>
            <person name="Radune D."/>
            <person name="Dimitrov G."/>
            <person name="Hance M."/>
            <person name="Tran K."/>
            <person name="Khouri H."/>
            <person name="Gill J."/>
            <person name="Utterback T.R."/>
            <person name="Feldblyum T.V."/>
            <person name="Wall J.D."/>
            <person name="Voordouw G."/>
            <person name="Fraser C.M."/>
        </authorList>
    </citation>
    <scope>NUCLEOTIDE SEQUENCE [LARGE SCALE GENOMIC DNA]</scope>
    <source>
        <strain evidence="2">ATCC 29579 / DSM 644 / NCIMB 8303 / VKM B-1760 / Hildenborough</strain>
    </source>
</reference>
<dbReference type="PaxDb" id="882-DVU_0163"/>
<proteinExistence type="predicted"/>
<accession>Q72FQ0</accession>
<keyword evidence="1" id="KW-0449">Lipoprotein</keyword>
<evidence type="ECO:0000313" key="2">
    <source>
        <dbReference type="Proteomes" id="UP000002194"/>
    </source>
</evidence>
<dbReference type="Proteomes" id="UP000002194">
    <property type="component" value="Chromosome"/>
</dbReference>
<organism evidence="1 2">
    <name type="scientific">Nitratidesulfovibrio vulgaris (strain ATCC 29579 / DSM 644 / CCUG 34227 / NCIMB 8303 / VKM B-1760 / Hildenborough)</name>
    <name type="common">Desulfovibrio vulgaris</name>
    <dbReference type="NCBI Taxonomy" id="882"/>
    <lineage>
        <taxon>Bacteria</taxon>
        <taxon>Pseudomonadati</taxon>
        <taxon>Thermodesulfobacteriota</taxon>
        <taxon>Desulfovibrionia</taxon>
        <taxon>Desulfovibrionales</taxon>
        <taxon>Desulfovibrionaceae</taxon>
        <taxon>Nitratidesulfovibrio</taxon>
    </lineage>
</organism>
<evidence type="ECO:0000313" key="1">
    <source>
        <dbReference type="EMBL" id="AAS94647.1"/>
    </source>
</evidence>
<dbReference type="PROSITE" id="PS51257">
    <property type="entry name" value="PROKAR_LIPOPROTEIN"/>
    <property type="match status" value="1"/>
</dbReference>
<dbReference type="PATRIC" id="fig|882.5.peg.159"/>
<name>Q72FQ0_NITV2</name>
<sequence length="186" mass="19833">MHRIGMKLQCGIIFTVLTGSLACLHGFDVDAYADDGRHDRHGERHAWSTVSKMPDVYVKSCGGCHMAYPAVLLAHEGWASIVGSASDHFGTVVEMSPAQQQAVAAYLSDNAADRSGTKLGRKIARSMSDGNVSRITEVPYIRHKHRDIGAAVLTRESVGGLANCIACHPGATGGQFDDDDVAIPTD</sequence>
<dbReference type="Pfam" id="PF09626">
    <property type="entry name" value="DHC"/>
    <property type="match status" value="1"/>
</dbReference>
<dbReference type="KEGG" id="dvu:DVU_0163"/>
<dbReference type="AlphaFoldDB" id="Q72FQ0"/>
<dbReference type="eggNOG" id="COG3658">
    <property type="taxonomic scope" value="Bacteria"/>
</dbReference>
<dbReference type="EnsemblBacteria" id="AAS94647">
    <property type="protein sequence ID" value="AAS94647"/>
    <property type="gene ID" value="DVU_0163"/>
</dbReference>
<dbReference type="OrthoDB" id="196472at2"/>
<dbReference type="PhylomeDB" id="Q72FQ0"/>
<gene>
    <name evidence="1" type="ordered locus">DVU_0163</name>
</gene>
<dbReference type="HOGENOM" id="CLU_121881_0_0_7"/>